<dbReference type="Proteomes" id="UP000001072">
    <property type="component" value="Unassembled WGS sequence"/>
</dbReference>
<feature type="compositionally biased region" description="Polar residues" evidence="1">
    <location>
        <begin position="156"/>
        <end position="166"/>
    </location>
</feature>
<dbReference type="AlphaFoldDB" id="F4R782"/>
<dbReference type="OrthoDB" id="2514093at2759"/>
<feature type="region of interest" description="Disordered" evidence="1">
    <location>
        <begin position="137"/>
        <end position="180"/>
    </location>
</feature>
<dbReference type="EMBL" id="GL883092">
    <property type="protein sequence ID" value="EGG11546.1"/>
    <property type="molecule type" value="Genomic_DNA"/>
</dbReference>
<feature type="compositionally biased region" description="Polar residues" evidence="1">
    <location>
        <begin position="137"/>
        <end position="146"/>
    </location>
</feature>
<evidence type="ECO:0000313" key="2">
    <source>
        <dbReference type="EMBL" id="EGG11546.1"/>
    </source>
</evidence>
<evidence type="ECO:0000256" key="1">
    <source>
        <dbReference type="SAM" id="MobiDB-lite"/>
    </source>
</evidence>
<dbReference type="InParanoid" id="F4R782"/>
<protein>
    <submittedName>
        <fullName evidence="2">Uncharacterized protein</fullName>
    </submittedName>
</protein>
<proteinExistence type="predicted"/>
<keyword evidence="3" id="KW-1185">Reference proteome</keyword>
<gene>
    <name evidence="2" type="ORF">MELLADRAFT_91126</name>
</gene>
<dbReference type="HOGENOM" id="CLU_070123_0_0_1"/>
<dbReference type="VEuPathDB" id="FungiDB:MELLADRAFT_91126"/>
<feature type="region of interest" description="Disordered" evidence="1">
    <location>
        <begin position="1"/>
        <end position="21"/>
    </location>
</feature>
<reference evidence="3" key="1">
    <citation type="journal article" date="2011" name="Proc. Natl. Acad. Sci. U.S.A.">
        <title>Obligate biotrophy features unraveled by the genomic analysis of rust fungi.</title>
        <authorList>
            <person name="Duplessis S."/>
            <person name="Cuomo C.A."/>
            <person name="Lin Y.-C."/>
            <person name="Aerts A."/>
            <person name="Tisserant E."/>
            <person name="Veneault-Fourrey C."/>
            <person name="Joly D.L."/>
            <person name="Hacquard S."/>
            <person name="Amselem J."/>
            <person name="Cantarel B.L."/>
            <person name="Chiu R."/>
            <person name="Coutinho P.M."/>
            <person name="Feau N."/>
            <person name="Field M."/>
            <person name="Frey P."/>
            <person name="Gelhaye E."/>
            <person name="Goldberg J."/>
            <person name="Grabherr M.G."/>
            <person name="Kodira C.D."/>
            <person name="Kohler A."/>
            <person name="Kuees U."/>
            <person name="Lindquist E.A."/>
            <person name="Lucas S.M."/>
            <person name="Mago R."/>
            <person name="Mauceli E."/>
            <person name="Morin E."/>
            <person name="Murat C."/>
            <person name="Pangilinan J.L."/>
            <person name="Park R."/>
            <person name="Pearson M."/>
            <person name="Quesneville H."/>
            <person name="Rouhier N."/>
            <person name="Sakthikumar S."/>
            <person name="Salamov A.A."/>
            <person name="Schmutz J."/>
            <person name="Selles B."/>
            <person name="Shapiro H."/>
            <person name="Tanguay P."/>
            <person name="Tuskan G.A."/>
            <person name="Henrissat B."/>
            <person name="Van de Peer Y."/>
            <person name="Rouze P."/>
            <person name="Ellis J.G."/>
            <person name="Dodds P.N."/>
            <person name="Schein J.E."/>
            <person name="Zhong S."/>
            <person name="Hamelin R.C."/>
            <person name="Grigoriev I.V."/>
            <person name="Szabo L.J."/>
            <person name="Martin F."/>
        </authorList>
    </citation>
    <scope>NUCLEOTIDE SEQUENCE [LARGE SCALE GENOMIC DNA]</scope>
    <source>
        <strain evidence="3">98AG31 / pathotype 3-4-7</strain>
    </source>
</reference>
<evidence type="ECO:0000313" key="3">
    <source>
        <dbReference type="Proteomes" id="UP000001072"/>
    </source>
</evidence>
<dbReference type="GeneID" id="18935792"/>
<feature type="compositionally biased region" description="Low complexity" evidence="1">
    <location>
        <begin position="167"/>
        <end position="176"/>
    </location>
</feature>
<name>F4R782_MELLP</name>
<sequence length="238" mass="25802">MSSSPITSNHTGIDASSNPITVTPGTPIHISNVTLSAEAAKSILELIMSTRGSAERNPVSIPITAHPSVKQGIDQCMNCGIFGHRTFQCAHVGRTPEGIPEWRRTTNGKIYSVKALLGMHPYQKWTMDTLLEDHSSQNMKTRSTPPFETPAVETIDLNTPSPTPRATTSKTITSSRSKGKETLHQAFNPVVTPWNDWSKVWSWKPKSVTAAAAISEAVAGRNHIPVTVGRALVLSRSD</sequence>
<accession>F4R782</accession>
<dbReference type="KEGG" id="mlr:MELLADRAFT_91126"/>
<dbReference type="RefSeq" id="XP_007405181.1">
    <property type="nucleotide sequence ID" value="XM_007405119.1"/>
</dbReference>
<organism evidence="3">
    <name type="scientific">Melampsora larici-populina (strain 98AG31 / pathotype 3-4-7)</name>
    <name type="common">Poplar leaf rust fungus</name>
    <dbReference type="NCBI Taxonomy" id="747676"/>
    <lineage>
        <taxon>Eukaryota</taxon>
        <taxon>Fungi</taxon>
        <taxon>Dikarya</taxon>
        <taxon>Basidiomycota</taxon>
        <taxon>Pucciniomycotina</taxon>
        <taxon>Pucciniomycetes</taxon>
        <taxon>Pucciniales</taxon>
        <taxon>Melampsoraceae</taxon>
        <taxon>Melampsora</taxon>
    </lineage>
</organism>